<dbReference type="EMBL" id="CP073100">
    <property type="protein sequence ID" value="QUE51800.1"/>
    <property type="molecule type" value="Genomic_DNA"/>
</dbReference>
<protein>
    <submittedName>
        <fullName evidence="2">Uncharacterized protein</fullName>
    </submittedName>
</protein>
<keyword evidence="1" id="KW-0812">Transmembrane</keyword>
<reference evidence="2" key="1">
    <citation type="submission" date="2021-04" db="EMBL/GenBank/DDBJ databases">
        <title>Luteolibacter sp. 32A isolated from the skin of an Anderson's salamander (Ambystoma andersonii).</title>
        <authorList>
            <person name="Spergser J."/>
            <person name="Busse H.-J."/>
        </authorList>
    </citation>
    <scope>NUCLEOTIDE SEQUENCE</scope>
    <source>
        <strain evidence="2">32A</strain>
    </source>
</reference>
<dbReference type="RefSeq" id="WP_211631984.1">
    <property type="nucleotide sequence ID" value="NZ_CP073100.1"/>
</dbReference>
<dbReference type="Proteomes" id="UP000676169">
    <property type="component" value="Chromosome"/>
</dbReference>
<evidence type="ECO:0000313" key="3">
    <source>
        <dbReference type="Proteomes" id="UP000676169"/>
    </source>
</evidence>
<sequence length="167" mass="18156">MESYRKRLLTARLVLGCGFLLAVAAQWPPLVVFRLSGLAQRYGTVVEDVTIRVWEVLWQLGGTLGQDLRNGNWASLGILLGWFSLFAFLASSPWLAGFYAKAAALRRIARTMAVTLWLSLTVLAVAIGKAAGPGLWLFVASLAIHAAGLFMIPRAHAQEMEMPSGEA</sequence>
<proteinExistence type="predicted"/>
<feature type="transmembrane region" description="Helical" evidence="1">
    <location>
        <begin position="73"/>
        <end position="96"/>
    </location>
</feature>
<feature type="transmembrane region" description="Helical" evidence="1">
    <location>
        <begin position="108"/>
        <end position="128"/>
    </location>
</feature>
<name>A0A975J0J6_9BACT</name>
<evidence type="ECO:0000313" key="2">
    <source>
        <dbReference type="EMBL" id="QUE51800.1"/>
    </source>
</evidence>
<gene>
    <name evidence="2" type="ORF">KBB96_02660</name>
</gene>
<keyword evidence="3" id="KW-1185">Reference proteome</keyword>
<keyword evidence="1" id="KW-1133">Transmembrane helix</keyword>
<feature type="transmembrane region" description="Helical" evidence="1">
    <location>
        <begin position="134"/>
        <end position="152"/>
    </location>
</feature>
<keyword evidence="1" id="KW-0472">Membrane</keyword>
<dbReference type="AlphaFoldDB" id="A0A975J0J6"/>
<dbReference type="KEGG" id="lamb:KBB96_02660"/>
<accession>A0A975J0J6</accession>
<organism evidence="2 3">
    <name type="scientific">Luteolibacter ambystomatis</name>
    <dbReference type="NCBI Taxonomy" id="2824561"/>
    <lineage>
        <taxon>Bacteria</taxon>
        <taxon>Pseudomonadati</taxon>
        <taxon>Verrucomicrobiota</taxon>
        <taxon>Verrucomicrobiia</taxon>
        <taxon>Verrucomicrobiales</taxon>
        <taxon>Verrucomicrobiaceae</taxon>
        <taxon>Luteolibacter</taxon>
    </lineage>
</organism>
<evidence type="ECO:0000256" key="1">
    <source>
        <dbReference type="SAM" id="Phobius"/>
    </source>
</evidence>